<evidence type="ECO:0000313" key="1">
    <source>
        <dbReference type="EMBL" id="CAI5449818.1"/>
    </source>
</evidence>
<organism evidence="1 2">
    <name type="scientific">Caenorhabditis angaria</name>
    <dbReference type="NCBI Taxonomy" id="860376"/>
    <lineage>
        <taxon>Eukaryota</taxon>
        <taxon>Metazoa</taxon>
        <taxon>Ecdysozoa</taxon>
        <taxon>Nematoda</taxon>
        <taxon>Chromadorea</taxon>
        <taxon>Rhabditida</taxon>
        <taxon>Rhabditina</taxon>
        <taxon>Rhabditomorpha</taxon>
        <taxon>Rhabditoidea</taxon>
        <taxon>Rhabditidae</taxon>
        <taxon>Peloderinae</taxon>
        <taxon>Caenorhabditis</taxon>
    </lineage>
</organism>
<gene>
    <name evidence="1" type="ORF">CAMP_LOCUS12455</name>
</gene>
<evidence type="ECO:0000313" key="2">
    <source>
        <dbReference type="Proteomes" id="UP001152747"/>
    </source>
</evidence>
<keyword evidence="2" id="KW-1185">Reference proteome</keyword>
<name>A0A9P1IUV8_9PELO</name>
<dbReference type="Proteomes" id="UP001152747">
    <property type="component" value="Unassembled WGS sequence"/>
</dbReference>
<sequence length="86" mass="9917">MTKYNYWIQENSRIAENSRFYRFFIGFSKVGAKFGSIFEVGNRLQLLNILLANGCDQPNALHRTTIWLRLAVIKCAPMNNQINGYG</sequence>
<reference evidence="1" key="1">
    <citation type="submission" date="2022-11" db="EMBL/GenBank/DDBJ databases">
        <authorList>
            <person name="Kikuchi T."/>
        </authorList>
    </citation>
    <scope>NUCLEOTIDE SEQUENCE</scope>
    <source>
        <strain evidence="1">PS1010</strain>
    </source>
</reference>
<proteinExistence type="predicted"/>
<dbReference type="EMBL" id="CANHGI010000004">
    <property type="protein sequence ID" value="CAI5449818.1"/>
    <property type="molecule type" value="Genomic_DNA"/>
</dbReference>
<comment type="caution">
    <text evidence="1">The sequence shown here is derived from an EMBL/GenBank/DDBJ whole genome shotgun (WGS) entry which is preliminary data.</text>
</comment>
<accession>A0A9P1IUV8</accession>
<dbReference type="AlphaFoldDB" id="A0A9P1IUV8"/>
<protein>
    <submittedName>
        <fullName evidence="1">Uncharacterized protein</fullName>
    </submittedName>
</protein>